<reference evidence="1" key="1">
    <citation type="submission" date="2020-04" db="EMBL/GenBank/DDBJ databases">
        <authorList>
            <person name="Chiriac C."/>
            <person name="Salcher M."/>
            <person name="Ghai R."/>
            <person name="Kavagutti S V."/>
        </authorList>
    </citation>
    <scope>NUCLEOTIDE SEQUENCE</scope>
</reference>
<dbReference type="InterPro" id="IPR029063">
    <property type="entry name" value="SAM-dependent_MTases_sf"/>
</dbReference>
<accession>A0A6J5M251</accession>
<name>A0A6J5M251_9CAUD</name>
<proteinExistence type="predicted"/>
<evidence type="ECO:0000313" key="1">
    <source>
        <dbReference type="EMBL" id="CAB4138109.1"/>
    </source>
</evidence>
<dbReference type="Gene3D" id="3.40.50.150">
    <property type="entry name" value="Vaccinia Virus protein VP39"/>
    <property type="match status" value="1"/>
</dbReference>
<protein>
    <recommendedName>
        <fullName evidence="2">AdoMet_MTases domain containing protein</fullName>
    </recommendedName>
</protein>
<dbReference type="SUPFAM" id="SSF53335">
    <property type="entry name" value="S-adenosyl-L-methionine-dependent methyltransferases"/>
    <property type="match status" value="1"/>
</dbReference>
<gene>
    <name evidence="1" type="ORF">UFOVP328_302</name>
</gene>
<evidence type="ECO:0008006" key="2">
    <source>
        <dbReference type="Google" id="ProtNLM"/>
    </source>
</evidence>
<organism evidence="1">
    <name type="scientific">uncultured Caudovirales phage</name>
    <dbReference type="NCBI Taxonomy" id="2100421"/>
    <lineage>
        <taxon>Viruses</taxon>
        <taxon>Duplodnaviria</taxon>
        <taxon>Heunggongvirae</taxon>
        <taxon>Uroviricota</taxon>
        <taxon>Caudoviricetes</taxon>
        <taxon>Peduoviridae</taxon>
        <taxon>Maltschvirus</taxon>
        <taxon>Maltschvirus maltsch</taxon>
    </lineage>
</organism>
<dbReference type="EMBL" id="LR796341">
    <property type="protein sequence ID" value="CAB4138109.1"/>
    <property type="molecule type" value="Genomic_DNA"/>
</dbReference>
<sequence>MSQWLDFWKTSSDYQLEKTNSFNIVNHYLKTPPGTILDIGCGMAFESRMFNKKYGSKLWLLDGDVEDNPAVSRDIRFGAVETMAFYNKLADIEQVLKQDGIVDYTMLNVKNYTIPAQQKFDLICSWFSCGFHYPLDAYKDLILSHSHKDTELIFDLRTKTADKMGVEIVRVLEQGEKHIKAVVKF</sequence>